<keyword evidence="2" id="KW-0489">Methyltransferase</keyword>
<dbReference type="GO" id="GO:0008270">
    <property type="term" value="F:zinc ion binding"/>
    <property type="evidence" value="ECO:0007669"/>
    <property type="project" value="UniProtKB-KW"/>
</dbReference>
<feature type="domain" description="Post-SET" evidence="13">
    <location>
        <begin position="152"/>
        <end position="168"/>
    </location>
</feature>
<keyword evidence="11" id="KW-0539">Nucleus</keyword>
<evidence type="ECO:0000256" key="7">
    <source>
        <dbReference type="ARBA" id="ARBA00022771"/>
    </source>
</evidence>
<evidence type="ECO:0000313" key="15">
    <source>
        <dbReference type="WBParaSite" id="PDA_v2.g20740.t1"/>
    </source>
</evidence>
<evidence type="ECO:0000256" key="8">
    <source>
        <dbReference type="ARBA" id="ARBA00022833"/>
    </source>
</evidence>
<dbReference type="SMART" id="SM00317">
    <property type="entry name" value="SET"/>
    <property type="match status" value="1"/>
</dbReference>
<dbReference type="Gene3D" id="2.170.270.10">
    <property type="entry name" value="SET domain"/>
    <property type="match status" value="1"/>
</dbReference>
<dbReference type="PANTHER" id="PTHR45888:SF6">
    <property type="entry name" value="HL01030P-RELATED"/>
    <property type="match status" value="1"/>
</dbReference>
<evidence type="ECO:0000256" key="5">
    <source>
        <dbReference type="ARBA" id="ARBA00022723"/>
    </source>
</evidence>
<evidence type="ECO:0000313" key="14">
    <source>
        <dbReference type="Proteomes" id="UP000887578"/>
    </source>
</evidence>
<evidence type="ECO:0000256" key="2">
    <source>
        <dbReference type="ARBA" id="ARBA00022603"/>
    </source>
</evidence>
<name>A0A914PQ91_9BILA</name>
<dbReference type="AlphaFoldDB" id="A0A914PQ91"/>
<dbReference type="GO" id="GO:0044666">
    <property type="term" value="C:MLL3/4 complex"/>
    <property type="evidence" value="ECO:0007669"/>
    <property type="project" value="TreeGrafter"/>
</dbReference>
<dbReference type="GO" id="GO:0032259">
    <property type="term" value="P:methylation"/>
    <property type="evidence" value="ECO:0007669"/>
    <property type="project" value="UniProtKB-KW"/>
</dbReference>
<dbReference type="InterPro" id="IPR046341">
    <property type="entry name" value="SET_dom_sf"/>
</dbReference>
<dbReference type="InterPro" id="IPR001214">
    <property type="entry name" value="SET_dom"/>
</dbReference>
<keyword evidence="10" id="KW-0804">Transcription</keyword>
<keyword evidence="8" id="KW-0862">Zinc</keyword>
<keyword evidence="3" id="KW-0808">Transferase</keyword>
<keyword evidence="6" id="KW-0677">Repeat</keyword>
<dbReference type="InterPro" id="IPR003616">
    <property type="entry name" value="Post-SET_dom"/>
</dbReference>
<dbReference type="PROSITE" id="PS50280">
    <property type="entry name" value="SET"/>
    <property type="match status" value="1"/>
</dbReference>
<evidence type="ECO:0000256" key="4">
    <source>
        <dbReference type="ARBA" id="ARBA00022691"/>
    </source>
</evidence>
<evidence type="ECO:0000259" key="12">
    <source>
        <dbReference type="PROSITE" id="PS50280"/>
    </source>
</evidence>
<proteinExistence type="predicted"/>
<dbReference type="GO" id="GO:0003713">
    <property type="term" value="F:transcription coactivator activity"/>
    <property type="evidence" value="ECO:0007669"/>
    <property type="project" value="TreeGrafter"/>
</dbReference>
<dbReference type="GO" id="GO:0045944">
    <property type="term" value="P:positive regulation of transcription by RNA polymerase II"/>
    <property type="evidence" value="ECO:0007669"/>
    <property type="project" value="TreeGrafter"/>
</dbReference>
<dbReference type="WBParaSite" id="PDA_v2.g20740.t1">
    <property type="protein sequence ID" value="PDA_v2.g20740.t1"/>
    <property type="gene ID" value="PDA_v2.g20740"/>
</dbReference>
<keyword evidence="7" id="KW-0863">Zinc-finger</keyword>
<sequence>MIASGNANLNSQAQIYTRYKTMKNEWRSYVALGRSGIAGFGLYAKKDINMNQMVTEYVGEIIRSEVCEIREKKYAQKNKGIYMFRIDSEFVIDATECGNMARYINHSCDPNCVTQIVNIDNTKKIVIFANRPIRAGEELTYDYQFELEDTKDKIPCLCGAPNCVKWMN</sequence>
<keyword evidence="5" id="KW-0479">Metal-binding</keyword>
<evidence type="ECO:0000256" key="10">
    <source>
        <dbReference type="ARBA" id="ARBA00023163"/>
    </source>
</evidence>
<evidence type="ECO:0000256" key="9">
    <source>
        <dbReference type="ARBA" id="ARBA00023015"/>
    </source>
</evidence>
<keyword evidence="9" id="KW-0805">Transcription regulation</keyword>
<accession>A0A914PQ91</accession>
<keyword evidence="14" id="KW-1185">Reference proteome</keyword>
<dbReference type="Pfam" id="PF00856">
    <property type="entry name" value="SET"/>
    <property type="match status" value="1"/>
</dbReference>
<evidence type="ECO:0000259" key="13">
    <source>
        <dbReference type="PROSITE" id="PS50868"/>
    </source>
</evidence>
<protein>
    <submittedName>
        <fullName evidence="15">Histone-lysine N-methyltransferase</fullName>
    </submittedName>
</protein>
<organism evidence="14 15">
    <name type="scientific">Panagrolaimus davidi</name>
    <dbReference type="NCBI Taxonomy" id="227884"/>
    <lineage>
        <taxon>Eukaryota</taxon>
        <taxon>Metazoa</taxon>
        <taxon>Ecdysozoa</taxon>
        <taxon>Nematoda</taxon>
        <taxon>Chromadorea</taxon>
        <taxon>Rhabditida</taxon>
        <taxon>Tylenchina</taxon>
        <taxon>Panagrolaimomorpha</taxon>
        <taxon>Panagrolaimoidea</taxon>
        <taxon>Panagrolaimidae</taxon>
        <taxon>Panagrolaimus</taxon>
    </lineage>
</organism>
<evidence type="ECO:0000256" key="1">
    <source>
        <dbReference type="ARBA" id="ARBA00004123"/>
    </source>
</evidence>
<feature type="domain" description="SET" evidence="12">
    <location>
        <begin position="28"/>
        <end position="144"/>
    </location>
</feature>
<keyword evidence="4" id="KW-0949">S-adenosyl-L-methionine</keyword>
<evidence type="ECO:0000256" key="11">
    <source>
        <dbReference type="ARBA" id="ARBA00023242"/>
    </source>
</evidence>
<dbReference type="SMART" id="SM00508">
    <property type="entry name" value="PostSET"/>
    <property type="match status" value="1"/>
</dbReference>
<dbReference type="SUPFAM" id="SSF82199">
    <property type="entry name" value="SET domain"/>
    <property type="match status" value="1"/>
</dbReference>
<evidence type="ECO:0000256" key="6">
    <source>
        <dbReference type="ARBA" id="ARBA00022737"/>
    </source>
</evidence>
<dbReference type="PANTHER" id="PTHR45888">
    <property type="entry name" value="HL01030P-RELATED"/>
    <property type="match status" value="1"/>
</dbReference>
<dbReference type="GO" id="GO:0042800">
    <property type="term" value="F:histone H3K4 methyltransferase activity"/>
    <property type="evidence" value="ECO:0007669"/>
    <property type="project" value="TreeGrafter"/>
</dbReference>
<comment type="subcellular location">
    <subcellularLocation>
        <location evidence="1">Nucleus</location>
    </subcellularLocation>
</comment>
<dbReference type="PROSITE" id="PS50868">
    <property type="entry name" value="POST_SET"/>
    <property type="match status" value="1"/>
</dbReference>
<reference evidence="15" key="1">
    <citation type="submission" date="2022-11" db="UniProtKB">
        <authorList>
            <consortium name="WormBaseParasite"/>
        </authorList>
    </citation>
    <scope>IDENTIFICATION</scope>
</reference>
<evidence type="ECO:0000256" key="3">
    <source>
        <dbReference type="ARBA" id="ARBA00022679"/>
    </source>
</evidence>
<dbReference type="Proteomes" id="UP000887578">
    <property type="component" value="Unplaced"/>
</dbReference>